<keyword evidence="1" id="KW-1015">Disulfide bond</keyword>
<dbReference type="InterPro" id="IPR000421">
    <property type="entry name" value="FA58C"/>
</dbReference>
<keyword evidence="7" id="KW-1185">Reference proteome</keyword>
<dbReference type="InterPro" id="IPR000859">
    <property type="entry name" value="CUB_dom"/>
</dbReference>
<dbReference type="CDD" id="cd00057">
    <property type="entry name" value="FA58C"/>
    <property type="match status" value="14"/>
</dbReference>
<dbReference type="Proteomes" id="UP001159405">
    <property type="component" value="Unassembled WGS sequence"/>
</dbReference>
<dbReference type="Gene3D" id="2.60.120.290">
    <property type="entry name" value="Spermadhesin, CUB domain"/>
    <property type="match status" value="1"/>
</dbReference>
<feature type="domain" description="F5/8 type C" evidence="5">
    <location>
        <begin position="1071"/>
        <end position="1223"/>
    </location>
</feature>
<evidence type="ECO:0000259" key="4">
    <source>
        <dbReference type="PROSITE" id="PS01180"/>
    </source>
</evidence>
<dbReference type="SUPFAM" id="SSF49854">
    <property type="entry name" value="Spermadhesin, CUB domain"/>
    <property type="match status" value="1"/>
</dbReference>
<dbReference type="SUPFAM" id="SSF49785">
    <property type="entry name" value="Galactose-binding domain-like"/>
    <property type="match status" value="14"/>
</dbReference>
<feature type="non-terminal residue" evidence="6">
    <location>
        <position position="1"/>
    </location>
</feature>
<dbReference type="PROSITE" id="PS50022">
    <property type="entry name" value="FA58C_3"/>
    <property type="match status" value="14"/>
</dbReference>
<evidence type="ECO:0000256" key="3">
    <source>
        <dbReference type="SAM" id="MobiDB-lite"/>
    </source>
</evidence>
<dbReference type="PROSITE" id="PS01285">
    <property type="entry name" value="FA58C_1"/>
    <property type="match status" value="12"/>
</dbReference>
<dbReference type="PROSITE" id="PS01286">
    <property type="entry name" value="FA58C_2"/>
    <property type="match status" value="11"/>
</dbReference>
<evidence type="ECO:0000256" key="1">
    <source>
        <dbReference type="ARBA" id="ARBA00023157"/>
    </source>
</evidence>
<feature type="domain" description="F5/8 type C" evidence="5">
    <location>
        <begin position="761"/>
        <end position="913"/>
    </location>
</feature>
<feature type="domain" description="F5/8 type C" evidence="5">
    <location>
        <begin position="1693"/>
        <end position="1845"/>
    </location>
</feature>
<dbReference type="CDD" id="cd00041">
    <property type="entry name" value="CUB"/>
    <property type="match status" value="1"/>
</dbReference>
<feature type="domain" description="F5/8 type C" evidence="5">
    <location>
        <begin position="130"/>
        <end position="291"/>
    </location>
</feature>
<feature type="region of interest" description="Disordered" evidence="3">
    <location>
        <begin position="933"/>
        <end position="961"/>
    </location>
</feature>
<protein>
    <submittedName>
        <fullName evidence="6">Uncharacterized protein</fullName>
    </submittedName>
</protein>
<dbReference type="SMART" id="SM00042">
    <property type="entry name" value="CUB"/>
    <property type="match status" value="1"/>
</dbReference>
<dbReference type="SMART" id="SM00231">
    <property type="entry name" value="FA58C"/>
    <property type="match status" value="14"/>
</dbReference>
<feature type="domain" description="F5/8 type C" evidence="5">
    <location>
        <begin position="2005"/>
        <end position="2158"/>
    </location>
</feature>
<dbReference type="PROSITE" id="PS01180">
    <property type="entry name" value="CUB"/>
    <property type="match status" value="1"/>
</dbReference>
<feature type="domain" description="F5/8 type C" evidence="5">
    <location>
        <begin position="1381"/>
        <end position="1533"/>
    </location>
</feature>
<dbReference type="InterPro" id="IPR035914">
    <property type="entry name" value="Sperma_CUB_dom_sf"/>
</dbReference>
<name>A0ABN8R065_9CNID</name>
<organism evidence="6 7">
    <name type="scientific">Porites lobata</name>
    <dbReference type="NCBI Taxonomy" id="104759"/>
    <lineage>
        <taxon>Eukaryota</taxon>
        <taxon>Metazoa</taxon>
        <taxon>Cnidaria</taxon>
        <taxon>Anthozoa</taxon>
        <taxon>Hexacorallia</taxon>
        <taxon>Scleractinia</taxon>
        <taxon>Fungiina</taxon>
        <taxon>Poritidae</taxon>
        <taxon>Porites</taxon>
    </lineage>
</organism>
<reference evidence="6 7" key="1">
    <citation type="submission" date="2022-05" db="EMBL/GenBank/DDBJ databases">
        <authorList>
            <consortium name="Genoscope - CEA"/>
            <person name="William W."/>
        </authorList>
    </citation>
    <scope>NUCLEOTIDE SEQUENCE [LARGE SCALE GENOMIC DNA]</scope>
</reference>
<dbReference type="EMBL" id="CALNXK010000167">
    <property type="protein sequence ID" value="CAH3171781.1"/>
    <property type="molecule type" value="Genomic_DNA"/>
</dbReference>
<evidence type="ECO:0000313" key="6">
    <source>
        <dbReference type="EMBL" id="CAH3171781.1"/>
    </source>
</evidence>
<dbReference type="PANTHER" id="PTHR24543">
    <property type="entry name" value="MULTICOPPER OXIDASE-RELATED"/>
    <property type="match status" value="1"/>
</dbReference>
<dbReference type="PANTHER" id="PTHR24543:SF325">
    <property type="entry name" value="F5_8 TYPE C DOMAIN-CONTAINING PROTEIN"/>
    <property type="match status" value="1"/>
</dbReference>
<feature type="domain" description="F5/8 type C" evidence="5">
    <location>
        <begin position="916"/>
        <end position="1068"/>
    </location>
</feature>
<dbReference type="Pfam" id="PF00431">
    <property type="entry name" value="CUB"/>
    <property type="match status" value="1"/>
</dbReference>
<evidence type="ECO:0000256" key="2">
    <source>
        <dbReference type="PROSITE-ProRule" id="PRU00059"/>
    </source>
</evidence>
<dbReference type="InterPro" id="IPR008979">
    <property type="entry name" value="Galactose-bd-like_sf"/>
</dbReference>
<evidence type="ECO:0000313" key="7">
    <source>
        <dbReference type="Proteomes" id="UP001159405"/>
    </source>
</evidence>
<dbReference type="Pfam" id="PF00754">
    <property type="entry name" value="F5_F8_type_C"/>
    <property type="match status" value="14"/>
</dbReference>
<evidence type="ECO:0000259" key="5">
    <source>
        <dbReference type="PROSITE" id="PS50022"/>
    </source>
</evidence>
<feature type="domain" description="F5/8 type C" evidence="5">
    <location>
        <begin position="1848"/>
        <end position="2002"/>
    </location>
</feature>
<comment type="caution">
    <text evidence="6">The sequence shown here is derived from an EMBL/GenBank/DDBJ whole genome shotgun (WGS) entry which is preliminary data.</text>
</comment>
<feature type="domain" description="F5/8 type C" evidence="5">
    <location>
        <begin position="1536"/>
        <end position="1690"/>
    </location>
</feature>
<proteinExistence type="predicted"/>
<gene>
    <name evidence="6" type="ORF">PLOB_00012208</name>
</gene>
<feature type="domain" description="F5/8 type C" evidence="5">
    <location>
        <begin position="451"/>
        <end position="603"/>
    </location>
</feature>
<sequence length="2316" mass="259519">NETYVGVDSGVLQSPNFPHNYPNEAYCSWNIRVKQSQHVFLMFSSSFSLQAENNTDVIRVYDGGNTTGEVLGVFYGGHPPPKGGLYSSANQMLVVFKTDNNKSFSGFKASYHALTCSGKDIFLELTSKGLYQNPLGMESGAISDAQISASSHDTKTWRSDYSAKKARLNSRHSWSNNGCWAATTNDLHQWLQVDLGGYTKVTRVATQGSGYGLSEWVTKFKIRYSSDGVIWQFYKEPGNANASAKVFIGNSGGPNRIMYNRLNEPILARYIRIVPVEWHDHITMRLEIYGCQGCIEALGMESGAITDAQLSASSQMGGRVLHAPSQGRLNFQSYSNLAGAWCPRYNDPNPWLQVDLGSYTTVTRIATQGRNGWNWWVTKYRILYSDYGISFRYYKDPSDNSAKIFDGNKDKDTVVYNRINPPITTRFIRLQPVQCNNRMAIRMEVYGCPGCIAPLGMESRTILDAQISASSQMNGNHSASQARLYLQTDGSTFGGWSALTNDVDQWLQVDFGSYTLVTRIATQGENGYSNWVSKYRLKYSDDGSTFQFYKDVGSTSPKVFNGNTDSEMVVYNKLPIPIKTRFIRLLPMQWKNQISMRIEVYGCPGCIAPAGMESGAISDFQISASSKKTDSFAASRARLNVKVTGIKQGGWSPLKDDLNQWLQVDLSSYTTVTRLATQGRDGSDEWVTKFKLQYSVDGLIYHFYKGRGESSSTIFDGNQDSNTVVYNKLNSPIMVRLVRLLPIEWRNHICLRMEIYGCPGCVAPLGMENGAISDVQISASSQWDDNHGPHRARLNRRSFGNKKEAWRSLNNDIYQWLQVDIGTYTTVTRIATQGRSDMSQWVIKYRLQYSEDGVNFHLYKALGQDSAKLFDGNGDRNTIVYQTLSQPIRARYIRILPQAWYGHISMRMELYGCPACEAPLGMESEAIADSQIEASSQLDDRHSATKSRLHFKTDESKDGGWSSLTSDANQWLQVDFRSYATVTHVATQGRHAHHEWLLNYKLKYSDDGVTFQTYSVPETKLSKVFDGNEDSDSVVTKELNPPITARFIRILPTKWNNRISTRMELYGCAACFAPLGMENNAISDGQISASSQADDDHAANQARLHAKISSGKSGGWAALKNNLNQWLQLDLGTYTRVTRVATQGRNSFSGWVTKYMLQYSDDGFIFRYYEEAVNTSAMIFVGNKDSDTVVYNILKPPITARFIRILPVEWHSQISLRIEIYGCPGCVTSLGMENQTISDAHVTASSQMDDTNSAREARLHSKSIGNQRGGWVALKNDLNQWLQVDLGTFTRITRVATQGRDGYDQWVTKYRLQYSDDGDIFHSFKVLGVNSAKVFTGNQDNGTVVYNPLSPPVTTRFIRLIPVGWHSRISMRIEIYGCPGCIAALGIALGTITDRQISASSKLDNTHSAAQARLHSKAVGSKYGAWSAHENDHHQWLQIDFESSTKITRLATQGRNGFNEWVTKYMLQYSDDGVHFHSYKMVGVSRAKVFEGNQDSDTVVYHTLIPPITAQFIRLLPLAWHHHISLRTEVYGCPGCIAPLGMESGAITDAQISASSQWDNNHGASRARLHMLFNGKTTKRGAWSSSSSDLNQWLEINLGGYTTLTRVATQGSSDYDQWVTKYRLQYSDDGVIFQFYKEPHQTSAKVFLANKDRNTIVYNILNPPITTRFILIKPMEWRGAISMRMEIYGCPGCTTPLGMENGAIHDSRITASSSLDNKHIALQARLHLIADSRTGGGWSALKDDFYQWLQIELGGYTTVTRVATQGGNGRNEWVTQYRLKYSRAGNIFMYYKLRENSPAMVFEGNKDSNSVFTNRLSQPIRVRYIRFIPIEWHNHISMRVEIYGCPGCIAPLGMENKQISDAQISASSMSDDNSSPSKARLHLKGEQNLTGGGGWSAIKNDLHQWLQVDLGGYSTVTRVATQGRTGSIEWVTNYKLQYSDDGMNFQFYKEHGNKSAKIFTGNDDSDAVVYNALSPPVTTMFLRVLPIAWNSRISMRIELYGCPGCVSALGMENDKIPDAHITASSQLDDNNRAALARLQLKEDGLKQGGWSALYNDFGQWIQVDLGGSTRVTRVATQGKNAGDAWVVKYRLQYSEDLRITFTFVKKSDNSSAKVFYANHDTDTVVYNVLAPPITARLIRILPVYWHNQISMRLEIYGYPVCDSALGMENDKIPDAHITASSQLDDNNRAALARLQLKEDGLKQGGWSALYNDFGQWIQVDLGGSTRVTRVATQGKNAGDAWVVKYRLQYSEDLGITFTFVEKSDNSSAKVFYANHDTDTVVYNVLAPPITARLIRILPVDWHNQISMRLEIYGCPG</sequence>
<feature type="domain" description="CUB" evidence="4">
    <location>
        <begin position="1"/>
        <end position="114"/>
    </location>
</feature>
<accession>A0ABN8R065</accession>
<feature type="domain" description="F5/8 type C" evidence="5">
    <location>
        <begin position="2161"/>
        <end position="2314"/>
    </location>
</feature>
<dbReference type="Gene3D" id="2.60.120.260">
    <property type="entry name" value="Galactose-binding domain-like"/>
    <property type="match status" value="14"/>
</dbReference>
<feature type="domain" description="F5/8 type C" evidence="5">
    <location>
        <begin position="606"/>
        <end position="758"/>
    </location>
</feature>
<feature type="domain" description="F5/8 type C" evidence="5">
    <location>
        <begin position="294"/>
        <end position="448"/>
    </location>
</feature>
<comment type="caution">
    <text evidence="2">Lacks conserved residue(s) required for the propagation of feature annotation.</text>
</comment>
<feature type="domain" description="F5/8 type C" evidence="5">
    <location>
        <begin position="1226"/>
        <end position="1378"/>
    </location>
</feature>